<dbReference type="PANTHER" id="PTHR43547:SF2">
    <property type="entry name" value="HYBRID SIGNAL TRANSDUCTION HISTIDINE KINASE C"/>
    <property type="match status" value="1"/>
</dbReference>
<dbReference type="AlphaFoldDB" id="A0A9E2W372"/>
<dbReference type="Pfam" id="PF07495">
    <property type="entry name" value="Y_Y_Y"/>
    <property type="match status" value="1"/>
</dbReference>
<keyword evidence="4" id="KW-1185">Reference proteome</keyword>
<name>A0A9E2W372_9BACT</name>
<accession>A0A9E2W372</accession>
<feature type="domain" description="Two component regulator three Y" evidence="2">
    <location>
        <begin position="730"/>
        <end position="777"/>
    </location>
</feature>
<dbReference type="PANTHER" id="PTHR43547">
    <property type="entry name" value="TWO-COMPONENT HISTIDINE KINASE"/>
    <property type="match status" value="1"/>
</dbReference>
<dbReference type="EMBL" id="JAHSPG010000011">
    <property type="protein sequence ID" value="MBV4358200.1"/>
    <property type="molecule type" value="Genomic_DNA"/>
</dbReference>
<evidence type="ECO:0000313" key="3">
    <source>
        <dbReference type="EMBL" id="MBV4358200.1"/>
    </source>
</evidence>
<evidence type="ECO:0000313" key="4">
    <source>
        <dbReference type="Proteomes" id="UP000812270"/>
    </source>
</evidence>
<dbReference type="RefSeq" id="WP_217791882.1">
    <property type="nucleotide sequence ID" value="NZ_JAHSPG010000011.1"/>
</dbReference>
<dbReference type="Pfam" id="PF07494">
    <property type="entry name" value="Reg_prop"/>
    <property type="match status" value="9"/>
</dbReference>
<sequence>MNSVRAILGLVVLLLLQLIMGVAKAQSLPVFKHLTVEDGLSSGSVLSVVQDHKGFIWAGTMDGLNRYDGKKIRVFKSFYRDNFIGASIKITQLCADEYDNLWIGTNNGLYVYNIPQDSFRVYYHSTTDKNSLCHNEIKALYIDRRKNLWVGTRSGINIITSKGNSAFKCKAIHLDTKDSSLLDVNELLESASGQMLAGTANGLISISQSSSSSIWQITKHILPGNLVSAIAEDQYQNIWVGTNTNGLFRISHNDRTIGHFVQSKNIGAGPISNAIRKIILDRKGKLWIGTLRGLNIVDPDLLKFQAFVNDPQNERTLNFNSIYDIMEDSQGSVWVATFFGGLNVSEAISTPFKVYQNEASKNTIASNVVGPIIDDGSGNLWIGTEAEGLNFFDRKTNRFKQFRNDEADPSSLSSNLVKTLIRDNQNNLWVGLHGGGINVLNSSGKKIKEFNSSKEGGSLSSNDVKALLIDGKNRVWIGNEENDVNIIDMATGRVEKFENIFPNRRITNKAITCLFHDSKNNIWVGTRQGLSRLQADGNDLTGYMRSNGPDRLPSDYINCITEDSRKKIWIGTYEGLTFYDPDKKIFATYTTSDGLAGNKVTGILSDDHDNLWISTNNGLSVLDSTRKKWHNFTVEDGLPSNAFNYGSYFRDKNGHMFFGTFKGLVEFAPQDIQINNTIPNVVLTGLAVNGKPISTSDSSEILSANILETKGIQLRYDQNALTVDYAVLNFIKSRKNRSAYKLEGYDNDWQFTNNHSAIFNGLQPGHYRLLIKASNND</sequence>
<dbReference type="InterPro" id="IPR011123">
    <property type="entry name" value="Y_Y_Y"/>
</dbReference>
<gene>
    <name evidence="3" type="ORF">KTO63_13630</name>
</gene>
<reference evidence="3" key="1">
    <citation type="submission" date="2021-06" db="EMBL/GenBank/DDBJ databases">
        <authorList>
            <person name="Huq M.A."/>
        </authorList>
    </citation>
    <scope>NUCLEOTIDE SEQUENCE</scope>
    <source>
        <strain evidence="3">MAH-26</strain>
    </source>
</reference>
<dbReference type="Proteomes" id="UP000812270">
    <property type="component" value="Unassembled WGS sequence"/>
</dbReference>
<dbReference type="InterPro" id="IPR011110">
    <property type="entry name" value="Reg_prop"/>
</dbReference>
<organism evidence="3 4">
    <name type="scientific">Pinibacter aurantiacus</name>
    <dbReference type="NCBI Taxonomy" id="2851599"/>
    <lineage>
        <taxon>Bacteria</taxon>
        <taxon>Pseudomonadati</taxon>
        <taxon>Bacteroidota</taxon>
        <taxon>Chitinophagia</taxon>
        <taxon>Chitinophagales</taxon>
        <taxon>Chitinophagaceae</taxon>
        <taxon>Pinibacter</taxon>
    </lineage>
</organism>
<keyword evidence="1" id="KW-0597">Phosphoprotein</keyword>
<comment type="caution">
    <text evidence="3">The sequence shown here is derived from an EMBL/GenBank/DDBJ whole genome shotgun (WGS) entry which is preliminary data.</text>
</comment>
<proteinExistence type="predicted"/>
<evidence type="ECO:0000259" key="2">
    <source>
        <dbReference type="Pfam" id="PF07495"/>
    </source>
</evidence>
<protein>
    <recommendedName>
        <fullName evidence="2">Two component regulator three Y domain-containing protein</fullName>
    </recommendedName>
</protein>
<evidence type="ECO:0000256" key="1">
    <source>
        <dbReference type="ARBA" id="ARBA00022553"/>
    </source>
</evidence>
<dbReference type="GO" id="GO:0000155">
    <property type="term" value="F:phosphorelay sensor kinase activity"/>
    <property type="evidence" value="ECO:0007669"/>
    <property type="project" value="TreeGrafter"/>
</dbReference>